<reference evidence="2 3" key="1">
    <citation type="submission" date="2024-02" db="EMBL/GenBank/DDBJ databases">
        <title>High-quality chromosome-scale genome assembly of Pensacola bahiagrass (Paspalum notatum Flugge var. saurae).</title>
        <authorList>
            <person name="Vega J.M."/>
            <person name="Podio M."/>
            <person name="Orjuela J."/>
            <person name="Siena L.A."/>
            <person name="Pessino S.C."/>
            <person name="Combes M.C."/>
            <person name="Mariac C."/>
            <person name="Albertini E."/>
            <person name="Pupilli F."/>
            <person name="Ortiz J.P.A."/>
            <person name="Leblanc O."/>
        </authorList>
    </citation>
    <scope>NUCLEOTIDE SEQUENCE [LARGE SCALE GENOMIC DNA]</scope>
    <source>
        <strain evidence="2">R1</strain>
        <tissue evidence="2">Leaf</tissue>
    </source>
</reference>
<dbReference type="InterPro" id="IPR000477">
    <property type="entry name" value="RT_dom"/>
</dbReference>
<keyword evidence="3" id="KW-1185">Reference proteome</keyword>
<organism evidence="2 3">
    <name type="scientific">Paspalum notatum var. saurae</name>
    <dbReference type="NCBI Taxonomy" id="547442"/>
    <lineage>
        <taxon>Eukaryota</taxon>
        <taxon>Viridiplantae</taxon>
        <taxon>Streptophyta</taxon>
        <taxon>Embryophyta</taxon>
        <taxon>Tracheophyta</taxon>
        <taxon>Spermatophyta</taxon>
        <taxon>Magnoliopsida</taxon>
        <taxon>Liliopsida</taxon>
        <taxon>Poales</taxon>
        <taxon>Poaceae</taxon>
        <taxon>PACMAD clade</taxon>
        <taxon>Panicoideae</taxon>
        <taxon>Andropogonodae</taxon>
        <taxon>Paspaleae</taxon>
        <taxon>Paspalinae</taxon>
        <taxon>Paspalum</taxon>
    </lineage>
</organism>
<dbReference type="CDD" id="cd01650">
    <property type="entry name" value="RT_nLTR_like"/>
    <property type="match status" value="1"/>
</dbReference>
<dbReference type="PROSITE" id="PS50878">
    <property type="entry name" value="RT_POL"/>
    <property type="match status" value="1"/>
</dbReference>
<evidence type="ECO:0000313" key="2">
    <source>
        <dbReference type="EMBL" id="WVZ64243.1"/>
    </source>
</evidence>
<name>A0AAQ3WJW2_PASNO</name>
<protein>
    <recommendedName>
        <fullName evidence="1">Reverse transcriptase domain-containing protein</fullName>
    </recommendedName>
</protein>
<dbReference type="PANTHER" id="PTHR19446">
    <property type="entry name" value="REVERSE TRANSCRIPTASES"/>
    <property type="match status" value="1"/>
</dbReference>
<feature type="domain" description="Reverse transcriptase" evidence="1">
    <location>
        <begin position="6"/>
        <end position="235"/>
    </location>
</feature>
<evidence type="ECO:0000313" key="3">
    <source>
        <dbReference type="Proteomes" id="UP001341281"/>
    </source>
</evidence>
<dbReference type="SUPFAM" id="SSF56672">
    <property type="entry name" value="DNA/RNA polymerases"/>
    <property type="match status" value="1"/>
</dbReference>
<evidence type="ECO:0000259" key="1">
    <source>
        <dbReference type="PROSITE" id="PS50878"/>
    </source>
</evidence>
<proteinExistence type="predicted"/>
<dbReference type="Pfam" id="PF00078">
    <property type="entry name" value="RVT_1"/>
    <property type="match status" value="1"/>
</dbReference>
<accession>A0AAQ3WJW2</accession>
<dbReference type="EMBL" id="CP144747">
    <property type="protein sequence ID" value="WVZ64243.1"/>
    <property type="molecule type" value="Genomic_DNA"/>
</dbReference>
<sequence length="358" mass="41616">MALFGKFHVDILPINSLNFGTIILLPKGTEAKQIQQYRPICLLNVSFKIFTKVITNRVVKIAQRIIKPTQTAFLPGRNIMEGAVILHETHELHVKKQSGVIFKIDFEKAYDNIRWDFLQQTLRIFKPRKAGDKVIFVPILFNIVVDTLAIILDRAKSYGQVRGVIPHLIDEGLSILQYADDTIIFMDHDIEQAKNLKLILSLFEQLSGLKINFHKSEIFCFGQVKESEDYYSALFGCKVEQDALHRGKIDFVELSPIELAYVYALFFEAPKGVLKKIEHYRSRFFWQNDNHKKKYRLVKWYLLCQPKEQGGLGVQNLYIQNKCLLSKWLFKLCNEDGMWQSLLRNKYLSNKTLSPKDL</sequence>
<dbReference type="InterPro" id="IPR043502">
    <property type="entry name" value="DNA/RNA_pol_sf"/>
</dbReference>
<gene>
    <name evidence="2" type="ORF">U9M48_013795</name>
</gene>
<dbReference type="AlphaFoldDB" id="A0AAQ3WJW2"/>
<dbReference type="Proteomes" id="UP001341281">
    <property type="component" value="Chromosome 03"/>
</dbReference>